<dbReference type="AlphaFoldDB" id="A0AA94JD97"/>
<evidence type="ECO:0000313" key="2">
    <source>
        <dbReference type="Proteomes" id="UP000286680"/>
    </source>
</evidence>
<dbReference type="Proteomes" id="UP000286680">
    <property type="component" value="Unassembled WGS sequence"/>
</dbReference>
<dbReference type="RefSeq" id="WP_126819057.1">
    <property type="nucleotide sequence ID" value="NZ_PIPS01000001.1"/>
</dbReference>
<gene>
    <name evidence="1" type="ORF">CWE23_00130</name>
</gene>
<proteinExistence type="predicted"/>
<protein>
    <submittedName>
        <fullName evidence="1">Uncharacterized protein</fullName>
    </submittedName>
</protein>
<sequence length="211" mass="24294">MDLGEKEQRAERIANECGGIHFPHESFYIHSILYSAGRCLESFDRFEHFKTQDVTPDYLVSIVQEAVGHAAALSRYFWPSPKGKKKEAQQNKLRINRGKKLCGAFGLNESSPLYNRDLRNAWEHFDERLDGYLLENEAGMFFPSSIVDDHTLADDPIGHIFKLLDIDNNCLVLLGNKFFYKPIRNEVKMVFEKAIEFDQNGSRFPICEADL</sequence>
<comment type="caution">
    <text evidence="1">The sequence shown here is derived from an EMBL/GenBank/DDBJ whole genome shotgun (WGS) entry which is preliminary data.</text>
</comment>
<reference evidence="2" key="1">
    <citation type="journal article" date="2018" name="Front. Microbiol.">
        <title>Genome-Based Analysis Reveals the Taxonomy and Diversity of the Family Idiomarinaceae.</title>
        <authorList>
            <person name="Liu Y."/>
            <person name="Lai Q."/>
            <person name="Shao Z."/>
        </authorList>
    </citation>
    <scope>NUCLEOTIDE SEQUENCE [LARGE SCALE GENOMIC DNA]</scope>
    <source>
        <strain evidence="2">SN-14</strain>
    </source>
</reference>
<accession>A0AA94JD97</accession>
<keyword evidence="2" id="KW-1185">Reference proteome</keyword>
<organism evidence="1 2">
    <name type="scientific">Idiomarina aquatica</name>
    <dbReference type="NCBI Taxonomy" id="1327752"/>
    <lineage>
        <taxon>Bacteria</taxon>
        <taxon>Pseudomonadati</taxon>
        <taxon>Pseudomonadota</taxon>
        <taxon>Gammaproteobacteria</taxon>
        <taxon>Alteromonadales</taxon>
        <taxon>Idiomarinaceae</taxon>
        <taxon>Idiomarina</taxon>
    </lineage>
</organism>
<name>A0AA94JD97_9GAMM</name>
<dbReference type="EMBL" id="PIPS01000001">
    <property type="protein sequence ID" value="RUO44494.1"/>
    <property type="molecule type" value="Genomic_DNA"/>
</dbReference>
<evidence type="ECO:0000313" key="1">
    <source>
        <dbReference type="EMBL" id="RUO44494.1"/>
    </source>
</evidence>